<evidence type="ECO:0000256" key="1">
    <source>
        <dbReference type="SAM" id="MobiDB-lite"/>
    </source>
</evidence>
<feature type="compositionally biased region" description="Polar residues" evidence="1">
    <location>
        <begin position="90"/>
        <end position="104"/>
    </location>
</feature>
<sequence>MASLREGAKILVFIALAMPTQTRSFPIEYVPQITRSFLSGALGRVVWVWAWGVLLLKNLLIAAGDGFFGLVPFCKRSHNSQGRSGFADISEQSSAQAEMTSSCGGNAYRGSR</sequence>
<feature type="region of interest" description="Disordered" evidence="1">
    <location>
        <begin position="78"/>
        <end position="112"/>
    </location>
</feature>
<protein>
    <submittedName>
        <fullName evidence="2">Uncharacterized protein</fullName>
    </submittedName>
</protein>
<dbReference type="AlphaFoldDB" id="A0A2C5WVP9"/>
<evidence type="ECO:0000313" key="2">
    <source>
        <dbReference type="EMBL" id="PHH49812.1"/>
    </source>
</evidence>
<evidence type="ECO:0000313" key="3">
    <source>
        <dbReference type="Proteomes" id="UP000222788"/>
    </source>
</evidence>
<keyword evidence="3" id="KW-1185">Reference proteome</keyword>
<reference evidence="2 3" key="1">
    <citation type="journal article" date="2013" name="Fungal Biol.">
        <title>Analysis of microsatellite markers in the genome of the plant pathogen Ceratocystis fimbriata.</title>
        <authorList>
            <person name="Simpson M.C."/>
            <person name="Wilken P.M."/>
            <person name="Coetzee M.P."/>
            <person name="Wingfield M.J."/>
            <person name="Wingfield B.D."/>
        </authorList>
    </citation>
    <scope>NUCLEOTIDE SEQUENCE [LARGE SCALE GENOMIC DNA]</scope>
    <source>
        <strain evidence="2 3">CBS 114723</strain>
    </source>
</reference>
<reference evidence="2 3" key="2">
    <citation type="journal article" date="2013" name="IMA Fungus">
        <title>IMA Genome-F 1: Ceratocystis fimbriata: Draft nuclear genome sequence for the plant pathogen, Ceratocystis fimbriata.</title>
        <authorList>
            <person name="Wilken P.M."/>
            <person name="Steenkamp E.T."/>
            <person name="Wingfield M.J."/>
            <person name="de Beer Z.W."/>
            <person name="Wingfield B.D."/>
        </authorList>
    </citation>
    <scope>NUCLEOTIDE SEQUENCE [LARGE SCALE GENOMIC DNA]</scope>
    <source>
        <strain evidence="2 3">CBS 114723</strain>
    </source>
</reference>
<dbReference type="Proteomes" id="UP000222788">
    <property type="component" value="Unassembled WGS sequence"/>
</dbReference>
<gene>
    <name evidence="2" type="ORF">CFIMG_007615RA00001</name>
</gene>
<organism evidence="2 3">
    <name type="scientific">Ceratocystis fimbriata CBS 114723</name>
    <dbReference type="NCBI Taxonomy" id="1035309"/>
    <lineage>
        <taxon>Eukaryota</taxon>
        <taxon>Fungi</taxon>
        <taxon>Dikarya</taxon>
        <taxon>Ascomycota</taxon>
        <taxon>Pezizomycotina</taxon>
        <taxon>Sordariomycetes</taxon>
        <taxon>Hypocreomycetidae</taxon>
        <taxon>Microascales</taxon>
        <taxon>Ceratocystidaceae</taxon>
        <taxon>Ceratocystis</taxon>
    </lineage>
</organism>
<dbReference type="EMBL" id="APWK03000168">
    <property type="protein sequence ID" value="PHH49812.1"/>
    <property type="molecule type" value="Genomic_DNA"/>
</dbReference>
<comment type="caution">
    <text evidence="2">The sequence shown here is derived from an EMBL/GenBank/DDBJ whole genome shotgun (WGS) entry which is preliminary data.</text>
</comment>
<name>A0A2C5WVP9_9PEZI</name>
<accession>A0A2C5WVP9</accession>
<proteinExistence type="predicted"/>